<dbReference type="AlphaFoldDB" id="A0A5A7SBS7"/>
<dbReference type="EMBL" id="VLNY01000005">
    <property type="protein sequence ID" value="KAA0022602.1"/>
    <property type="molecule type" value="Genomic_DNA"/>
</dbReference>
<dbReference type="SUPFAM" id="SSF50475">
    <property type="entry name" value="FMN-binding split barrel"/>
    <property type="match status" value="1"/>
</dbReference>
<organism evidence="3 4">
    <name type="scientific">Antrihabitans cavernicola</name>
    <dbReference type="NCBI Taxonomy" id="2495913"/>
    <lineage>
        <taxon>Bacteria</taxon>
        <taxon>Bacillati</taxon>
        <taxon>Actinomycetota</taxon>
        <taxon>Actinomycetes</taxon>
        <taxon>Mycobacteriales</taxon>
        <taxon>Nocardiaceae</taxon>
        <taxon>Antrihabitans</taxon>
    </lineage>
</organism>
<dbReference type="Gene3D" id="2.30.110.10">
    <property type="entry name" value="Electron Transport, Fmn-binding Protein, Chain A"/>
    <property type="match status" value="1"/>
</dbReference>
<evidence type="ECO:0000256" key="1">
    <source>
        <dbReference type="ARBA" id="ARBA00023002"/>
    </source>
</evidence>
<name>A0A5A7SBS7_9NOCA</name>
<dbReference type="InterPro" id="IPR011576">
    <property type="entry name" value="Pyridox_Oxase_N"/>
</dbReference>
<dbReference type="InterPro" id="IPR012349">
    <property type="entry name" value="Split_barrel_FMN-bd"/>
</dbReference>
<evidence type="ECO:0000313" key="4">
    <source>
        <dbReference type="Proteomes" id="UP000322244"/>
    </source>
</evidence>
<dbReference type="RefSeq" id="WP_149430657.1">
    <property type="nucleotide sequence ID" value="NZ_VLNY01000005.1"/>
</dbReference>
<dbReference type="NCBIfam" id="TIGR03618">
    <property type="entry name" value="Rv1155_F420"/>
    <property type="match status" value="1"/>
</dbReference>
<sequence length="149" mass="16202">MASNSADGDSALESLFGTTGIAALVTLKRDGRPQISNISYLYDPAKQVFSVSITETRAKTKNMRRDGRVSLHVNGSSGWNFAVAEGRAELGATTVAPDDAAADDLVELYRAIGGKEHPDWDEYRAAMVADQRLVLRVHVDRFYGAVQRS</sequence>
<dbReference type="OrthoDB" id="1094370at2"/>
<accession>A0A5A7SBS7</accession>
<evidence type="ECO:0000313" key="3">
    <source>
        <dbReference type="EMBL" id="KAA0022602.1"/>
    </source>
</evidence>
<dbReference type="Pfam" id="PF01243">
    <property type="entry name" value="PNPOx_N"/>
    <property type="match status" value="1"/>
</dbReference>
<feature type="domain" description="Pyridoxamine 5'-phosphate oxidase N-terminal" evidence="2">
    <location>
        <begin position="13"/>
        <end position="143"/>
    </location>
</feature>
<dbReference type="PANTHER" id="PTHR35176">
    <property type="entry name" value="HEME OXYGENASE HI_0854-RELATED"/>
    <property type="match status" value="1"/>
</dbReference>
<comment type="caution">
    <text evidence="3">The sequence shown here is derived from an EMBL/GenBank/DDBJ whole genome shotgun (WGS) entry which is preliminary data.</text>
</comment>
<dbReference type="Proteomes" id="UP000322244">
    <property type="component" value="Unassembled WGS sequence"/>
</dbReference>
<reference evidence="3 4" key="1">
    <citation type="submission" date="2019-07" db="EMBL/GenBank/DDBJ databases">
        <title>Rhodococcus cavernicolus sp. nov., isolated from a cave.</title>
        <authorList>
            <person name="Lee S.D."/>
        </authorList>
    </citation>
    <scope>NUCLEOTIDE SEQUENCE [LARGE SCALE GENOMIC DNA]</scope>
    <source>
        <strain evidence="3 4">C1-24</strain>
    </source>
</reference>
<keyword evidence="1" id="KW-0560">Oxidoreductase</keyword>
<protein>
    <submittedName>
        <fullName evidence="3">PPOX class F420-dependent oxidoreductase</fullName>
    </submittedName>
</protein>
<keyword evidence="4" id="KW-1185">Reference proteome</keyword>
<dbReference type="InterPro" id="IPR019920">
    <property type="entry name" value="F420-binding_dom_put"/>
</dbReference>
<dbReference type="GO" id="GO:0016627">
    <property type="term" value="F:oxidoreductase activity, acting on the CH-CH group of donors"/>
    <property type="evidence" value="ECO:0007669"/>
    <property type="project" value="TreeGrafter"/>
</dbReference>
<evidence type="ECO:0000259" key="2">
    <source>
        <dbReference type="Pfam" id="PF01243"/>
    </source>
</evidence>
<dbReference type="InterPro" id="IPR052019">
    <property type="entry name" value="F420H2_bilvrd_red/Heme_oxyg"/>
</dbReference>
<gene>
    <name evidence="3" type="ORF">FOY51_12980</name>
</gene>
<dbReference type="GO" id="GO:0005829">
    <property type="term" value="C:cytosol"/>
    <property type="evidence" value="ECO:0007669"/>
    <property type="project" value="TreeGrafter"/>
</dbReference>
<dbReference type="GO" id="GO:0070967">
    <property type="term" value="F:coenzyme F420 binding"/>
    <property type="evidence" value="ECO:0007669"/>
    <property type="project" value="TreeGrafter"/>
</dbReference>
<proteinExistence type="predicted"/>
<dbReference type="PANTHER" id="PTHR35176:SF2">
    <property type="entry name" value="F420H(2)-DEPENDENT REDUCTASE RV1155"/>
    <property type="match status" value="1"/>
</dbReference>